<dbReference type="RefSeq" id="WP_354700704.1">
    <property type="nucleotide sequence ID" value="NZ_CP114014.1"/>
</dbReference>
<dbReference type="KEGG" id="parq:DSM112329_00990"/>
<dbReference type="PROSITE" id="PS00893">
    <property type="entry name" value="NUDIX_BOX"/>
    <property type="match status" value="1"/>
</dbReference>
<dbReference type="AlphaFoldDB" id="A0AAU7ARA0"/>
<comment type="similarity">
    <text evidence="1 3">Belongs to the Nudix hydrolase family.</text>
</comment>
<evidence type="ECO:0000256" key="2">
    <source>
        <dbReference type="ARBA" id="ARBA00022801"/>
    </source>
</evidence>
<dbReference type="SUPFAM" id="SSF55811">
    <property type="entry name" value="Nudix"/>
    <property type="match status" value="1"/>
</dbReference>
<gene>
    <name evidence="5" type="ORF">DSM112329_00990</name>
</gene>
<proteinExistence type="inferred from homology"/>
<evidence type="ECO:0000313" key="5">
    <source>
        <dbReference type="EMBL" id="XAY04160.1"/>
    </source>
</evidence>
<dbReference type="PANTHER" id="PTHR16099">
    <property type="entry name" value="8-OXO-DGTP DIPHOSPHATES NUDT15"/>
    <property type="match status" value="1"/>
</dbReference>
<dbReference type="InterPro" id="IPR020084">
    <property type="entry name" value="NUDIX_hydrolase_CS"/>
</dbReference>
<evidence type="ECO:0000256" key="3">
    <source>
        <dbReference type="RuleBase" id="RU003476"/>
    </source>
</evidence>
<keyword evidence="2 3" id="KW-0378">Hydrolase</keyword>
<dbReference type="Gene3D" id="3.90.79.10">
    <property type="entry name" value="Nucleoside Triphosphate Pyrophosphohydrolase"/>
    <property type="match status" value="1"/>
</dbReference>
<dbReference type="PRINTS" id="PR00502">
    <property type="entry name" value="NUDIXFAMILY"/>
</dbReference>
<dbReference type="PROSITE" id="PS51462">
    <property type="entry name" value="NUDIX"/>
    <property type="match status" value="1"/>
</dbReference>
<dbReference type="GO" id="GO:0016787">
    <property type="term" value="F:hydrolase activity"/>
    <property type="evidence" value="ECO:0007669"/>
    <property type="project" value="UniProtKB-KW"/>
</dbReference>
<reference evidence="5" key="1">
    <citation type="submission" date="2022-12" db="EMBL/GenBank/DDBJ databases">
        <title>Paraconexibacter alkalitolerans sp. nov. and Baekduia alba sp. nov., isolated from soil and emended description of the genera Paraconexibacter (Chun et al., 2020) and Baekduia (An et al., 2020).</title>
        <authorList>
            <person name="Vieira S."/>
            <person name="Huber K.J."/>
            <person name="Geppert A."/>
            <person name="Wolf J."/>
            <person name="Neumann-Schaal M."/>
            <person name="Muesken M."/>
            <person name="Overmann J."/>
        </authorList>
    </citation>
    <scope>NUCLEOTIDE SEQUENCE</scope>
    <source>
        <strain evidence="5">AEG42_29</strain>
    </source>
</reference>
<sequence length="137" mass="14821">MSSPTLRGPLVGASAIVVRDGRVLLGRRRGAHGAGTWSFPGGKVDAGEAPATAVARELEEETGLIARAVTRVTWTDDVFPDDGLHYVTLHHLVEAVGEPARREPEKVDGWSWHRWDALPEPLFAPVASLVETGWRPA</sequence>
<dbReference type="CDD" id="cd04678">
    <property type="entry name" value="NUDIX_MTH2_Nudt15"/>
    <property type="match status" value="1"/>
</dbReference>
<dbReference type="PANTHER" id="PTHR16099:SF5">
    <property type="entry name" value="NUCLEOTIDE TRIPHOSPHATE DIPHOSPHATASE NUDT15"/>
    <property type="match status" value="1"/>
</dbReference>
<name>A0AAU7ARA0_9ACTN</name>
<feature type="domain" description="Nudix hydrolase" evidence="4">
    <location>
        <begin position="8"/>
        <end position="137"/>
    </location>
</feature>
<dbReference type="InterPro" id="IPR000086">
    <property type="entry name" value="NUDIX_hydrolase_dom"/>
</dbReference>
<dbReference type="InterPro" id="IPR015797">
    <property type="entry name" value="NUDIX_hydrolase-like_dom_sf"/>
</dbReference>
<protein>
    <submittedName>
        <fullName evidence="5">MutT/NUDIX hydrolase</fullName>
    </submittedName>
</protein>
<evidence type="ECO:0000259" key="4">
    <source>
        <dbReference type="PROSITE" id="PS51462"/>
    </source>
</evidence>
<organism evidence="5">
    <name type="scientific">Paraconexibacter sp. AEG42_29</name>
    <dbReference type="NCBI Taxonomy" id="2997339"/>
    <lineage>
        <taxon>Bacteria</taxon>
        <taxon>Bacillati</taxon>
        <taxon>Actinomycetota</taxon>
        <taxon>Thermoleophilia</taxon>
        <taxon>Solirubrobacterales</taxon>
        <taxon>Paraconexibacteraceae</taxon>
        <taxon>Paraconexibacter</taxon>
    </lineage>
</organism>
<dbReference type="EMBL" id="CP114014">
    <property type="protein sequence ID" value="XAY04160.1"/>
    <property type="molecule type" value="Genomic_DNA"/>
</dbReference>
<accession>A0AAU7ARA0</accession>
<dbReference type="Pfam" id="PF00293">
    <property type="entry name" value="NUDIX"/>
    <property type="match status" value="1"/>
</dbReference>
<dbReference type="InterPro" id="IPR020476">
    <property type="entry name" value="Nudix_hydrolase"/>
</dbReference>
<evidence type="ECO:0000256" key="1">
    <source>
        <dbReference type="ARBA" id="ARBA00005582"/>
    </source>
</evidence>